<reference evidence="1" key="1">
    <citation type="journal article" date="2012" name="BMC Microbiol.">
        <title>Distribution and diversity of mycoplasma plasmids: lessons from cryptic genetic elements.</title>
        <authorList>
            <person name="Breton M."/>
            <person name="Tardy F."/>
            <person name="Dordet-Frisoni E."/>
            <person name="Sagne E."/>
            <person name="Mick V."/>
            <person name="Renaudin J."/>
            <person name="Sirand-Pugnet P."/>
            <person name="Citti C."/>
            <person name="Blanchard A."/>
        </authorList>
    </citation>
    <scope>NUCLEOTIDE SEQUENCE</scope>
    <source>
        <strain evidence="1">Anses 11181</strain>
        <plasmid evidence="1">pMG2F-1</plasmid>
    </source>
</reference>
<dbReference type="EMBL" id="JX294732">
    <property type="protein sequence ID" value="AFY63023.1"/>
    <property type="molecule type" value="Genomic_DNA"/>
</dbReference>
<dbReference type="GO" id="GO:0006355">
    <property type="term" value="P:regulation of DNA-templated transcription"/>
    <property type="evidence" value="ECO:0007669"/>
    <property type="project" value="InterPro"/>
</dbReference>
<keyword evidence="1" id="KW-0614">Plasmid</keyword>
<dbReference type="AlphaFoldDB" id="K9S0F0"/>
<organism evidence="1">
    <name type="scientific">Mycoplasma yeatsii</name>
    <dbReference type="NCBI Taxonomy" id="51365"/>
    <lineage>
        <taxon>Bacteria</taxon>
        <taxon>Bacillati</taxon>
        <taxon>Mycoplasmatota</taxon>
        <taxon>Mollicutes</taxon>
        <taxon>Mycoplasmataceae</taxon>
        <taxon>Mycoplasma</taxon>
    </lineage>
</organism>
<accession>K9S0F0</accession>
<evidence type="ECO:0000313" key="1">
    <source>
        <dbReference type="EMBL" id="AFY63023.1"/>
    </source>
</evidence>
<geneLocation type="plasmid" evidence="1">
    <name>pMG2F-1</name>
</geneLocation>
<dbReference type="RefSeq" id="WP_015237551.1">
    <property type="nucleotide sequence ID" value="NC_019797.1"/>
</dbReference>
<name>K9S0F0_9MOLU</name>
<protein>
    <submittedName>
        <fullName evidence="1">Plasmid copy number control protein</fullName>
    </submittedName>
</protein>
<dbReference type="SUPFAM" id="SSF47598">
    <property type="entry name" value="Ribbon-helix-helix"/>
    <property type="match status" value="1"/>
</dbReference>
<sequence length="44" mass="5115">MVKKLIINLDEELHQELKEKAKSKGMTIASLVKYCIFSSDEFKK</sequence>
<gene>
    <name evidence="1" type="primary">copG</name>
    <name evidence="1" type="ORF">pMG2F-1_1</name>
</gene>
<proteinExistence type="predicted"/>
<dbReference type="InterPro" id="IPR010985">
    <property type="entry name" value="Ribbon_hlx_hlx"/>
</dbReference>